<evidence type="ECO:0000256" key="6">
    <source>
        <dbReference type="ARBA" id="ARBA00022989"/>
    </source>
</evidence>
<evidence type="ECO:0000256" key="4">
    <source>
        <dbReference type="ARBA" id="ARBA00022692"/>
    </source>
</evidence>
<reference evidence="14" key="1">
    <citation type="journal article" date="2021" name="Nat. Commun.">
        <title>Genomic analyses provide insights into spinach domestication and the genetic basis of agronomic traits.</title>
        <authorList>
            <person name="Cai X."/>
            <person name="Sun X."/>
            <person name="Xu C."/>
            <person name="Sun H."/>
            <person name="Wang X."/>
            <person name="Ge C."/>
            <person name="Zhang Z."/>
            <person name="Wang Q."/>
            <person name="Fei Z."/>
            <person name="Jiao C."/>
            <person name="Wang Q."/>
        </authorList>
    </citation>
    <scope>NUCLEOTIDE SEQUENCE [LARGE SCALE GENOMIC DNA]</scope>
    <source>
        <strain evidence="14">cv. Varoflay</strain>
    </source>
</reference>
<dbReference type="RefSeq" id="XP_021846538.1">
    <property type="nucleotide sequence ID" value="XM_021990846.2"/>
</dbReference>
<dbReference type="InterPro" id="IPR036396">
    <property type="entry name" value="Cyt_P450_sf"/>
</dbReference>
<evidence type="ECO:0000256" key="7">
    <source>
        <dbReference type="ARBA" id="ARBA00023002"/>
    </source>
</evidence>
<evidence type="ECO:0000256" key="3">
    <source>
        <dbReference type="ARBA" id="ARBA00022617"/>
    </source>
</evidence>
<keyword evidence="6 13" id="KW-1133">Transmembrane helix</keyword>
<evidence type="ECO:0000256" key="13">
    <source>
        <dbReference type="SAM" id="Phobius"/>
    </source>
</evidence>
<dbReference type="PANTHER" id="PTHR47947:SF62">
    <property type="entry name" value="CYTOCHROME P450, FAMILY 81, SUBFAMILY D, POLYPEPTIDE 5"/>
    <property type="match status" value="1"/>
</dbReference>
<dbReference type="PROSITE" id="PS00086">
    <property type="entry name" value="CYTOCHROME_P450"/>
    <property type="match status" value="1"/>
</dbReference>
<dbReference type="GO" id="GO:0020037">
    <property type="term" value="F:heme binding"/>
    <property type="evidence" value="ECO:0007669"/>
    <property type="project" value="InterPro"/>
</dbReference>
<dbReference type="GO" id="GO:0016705">
    <property type="term" value="F:oxidoreductase activity, acting on paired donors, with incorporation or reduction of molecular oxygen"/>
    <property type="evidence" value="ECO:0007669"/>
    <property type="project" value="InterPro"/>
</dbReference>
<dbReference type="PRINTS" id="PR00463">
    <property type="entry name" value="EP450I"/>
</dbReference>
<dbReference type="GO" id="GO:0005506">
    <property type="term" value="F:iron ion binding"/>
    <property type="evidence" value="ECO:0007669"/>
    <property type="project" value="InterPro"/>
</dbReference>
<keyword evidence="7 12" id="KW-0560">Oxidoreductase</keyword>
<keyword evidence="3 11" id="KW-0349">Heme</keyword>
<dbReference type="Pfam" id="PF00067">
    <property type="entry name" value="p450"/>
    <property type="match status" value="1"/>
</dbReference>
<accession>A0A9R0IC42</accession>
<comment type="cofactor">
    <cofactor evidence="11">
        <name>heme</name>
        <dbReference type="ChEBI" id="CHEBI:30413"/>
    </cofactor>
</comment>
<evidence type="ECO:0000256" key="9">
    <source>
        <dbReference type="ARBA" id="ARBA00023033"/>
    </source>
</evidence>
<comment type="similarity">
    <text evidence="2 12">Belongs to the cytochrome P450 family.</text>
</comment>
<gene>
    <name evidence="15" type="primary">LOC110786301</name>
</gene>
<feature type="transmembrane region" description="Helical" evidence="13">
    <location>
        <begin position="6"/>
        <end position="24"/>
    </location>
</feature>
<dbReference type="CDD" id="cd20653">
    <property type="entry name" value="CYP81"/>
    <property type="match status" value="1"/>
</dbReference>
<dbReference type="InterPro" id="IPR017972">
    <property type="entry name" value="Cyt_P450_CS"/>
</dbReference>
<dbReference type="GO" id="GO:0004497">
    <property type="term" value="F:monooxygenase activity"/>
    <property type="evidence" value="ECO:0000318"/>
    <property type="project" value="GO_Central"/>
</dbReference>
<protein>
    <submittedName>
        <fullName evidence="15">Cytochrome P450 81Q32</fullName>
    </submittedName>
</protein>
<comment type="subcellular location">
    <subcellularLocation>
        <location evidence="1">Membrane</location>
        <topology evidence="1">Single-pass membrane protein</topology>
    </subcellularLocation>
</comment>
<dbReference type="Proteomes" id="UP000813463">
    <property type="component" value="Chromosome 3"/>
</dbReference>
<proteinExistence type="inferred from homology"/>
<keyword evidence="5 11" id="KW-0479">Metal-binding</keyword>
<keyword evidence="4 13" id="KW-0812">Transmembrane</keyword>
<dbReference type="FunFam" id="1.10.630.10:FF:000081">
    <property type="entry name" value="Cytochrome P450 CYP81N5"/>
    <property type="match status" value="1"/>
</dbReference>
<evidence type="ECO:0000256" key="12">
    <source>
        <dbReference type="RuleBase" id="RU000461"/>
    </source>
</evidence>
<name>A0A9R0IC42_SPIOL</name>
<dbReference type="AlphaFoldDB" id="A0A9R0IC42"/>
<dbReference type="Gene3D" id="1.10.630.10">
    <property type="entry name" value="Cytochrome P450"/>
    <property type="match status" value="1"/>
</dbReference>
<evidence type="ECO:0000256" key="8">
    <source>
        <dbReference type="ARBA" id="ARBA00023004"/>
    </source>
</evidence>
<dbReference type="InterPro" id="IPR001128">
    <property type="entry name" value="Cyt_P450"/>
</dbReference>
<dbReference type="PRINTS" id="PR00385">
    <property type="entry name" value="P450"/>
</dbReference>
<evidence type="ECO:0000313" key="15">
    <source>
        <dbReference type="RefSeq" id="XP_021846538.1"/>
    </source>
</evidence>
<evidence type="ECO:0000256" key="11">
    <source>
        <dbReference type="PIRSR" id="PIRSR602401-1"/>
    </source>
</evidence>
<dbReference type="KEGG" id="soe:110786301"/>
<keyword evidence="9 12" id="KW-0503">Monooxygenase</keyword>
<dbReference type="SUPFAM" id="SSF48264">
    <property type="entry name" value="Cytochrome P450"/>
    <property type="match status" value="1"/>
</dbReference>
<dbReference type="InterPro" id="IPR002401">
    <property type="entry name" value="Cyt_P450_E_grp-I"/>
</dbReference>
<dbReference type="OrthoDB" id="1055148at2759"/>
<evidence type="ECO:0000256" key="2">
    <source>
        <dbReference type="ARBA" id="ARBA00010617"/>
    </source>
</evidence>
<keyword evidence="14" id="KW-1185">Reference proteome</keyword>
<dbReference type="PANTHER" id="PTHR47947">
    <property type="entry name" value="CYTOCHROME P450 82C3-RELATED"/>
    <property type="match status" value="1"/>
</dbReference>
<dbReference type="GeneID" id="110786301"/>
<dbReference type="GO" id="GO:0016020">
    <property type="term" value="C:membrane"/>
    <property type="evidence" value="ECO:0007669"/>
    <property type="project" value="UniProtKB-SubCell"/>
</dbReference>
<reference evidence="15" key="2">
    <citation type="submission" date="2025-08" db="UniProtKB">
        <authorList>
            <consortium name="RefSeq"/>
        </authorList>
    </citation>
    <scope>IDENTIFICATION</scope>
    <source>
        <tissue evidence="15">Leaf</tissue>
    </source>
</reference>
<evidence type="ECO:0000313" key="14">
    <source>
        <dbReference type="Proteomes" id="UP000813463"/>
    </source>
</evidence>
<keyword evidence="10 13" id="KW-0472">Membrane</keyword>
<evidence type="ECO:0000256" key="10">
    <source>
        <dbReference type="ARBA" id="ARBA00023136"/>
    </source>
</evidence>
<dbReference type="InterPro" id="IPR050651">
    <property type="entry name" value="Plant_Cytochrome_P450_Monoox"/>
</dbReference>
<keyword evidence="8 11" id="KW-0408">Iron</keyword>
<sequence length="496" mass="56552">MEMEKIYTLLPLFAIIFFLYKTILPSNPKNKNLPPPSPPSIPILGHLHLLKPPFHRTLQSLSQRYGPIFSLRLGCQPVLVVSSPWAAEECFNQNDIVFANRPKFIIGEHLGYNHSLLIWSPYGEHWRNLRRVATLTMLSFRRINEAGPTRKMEIRNMISELLEGGTRKVNLNQVFGKLARNFVMRIMNGKPWEKMVMSPPANLMTVCDFLPVLRWVGFRGIEKELINMKKERDEFLQGLVDECRETRRRGLSCNDDEQNGKTNILIDKLLDLQEAEPEYYTDDFLKGFILVMLLAGSETTSRTLEWAMSNLINHSEILSKARAEIDHHVGEGRLVDDSDLPKLSYIRCIINETLRLFPPAPLLVPHYSSKDCTVGGFHVAKGTMLFVNAWAIHRDPNLWDEPTVFKPERFEKEIEGFKYMPFGIGRRTCPGNNLALRNVTLALATLIQCFNWEPTEAGLVDLTEKSGAGAIIVPKEKPLEAICSPRSSMEDVLAQI</sequence>
<evidence type="ECO:0000256" key="1">
    <source>
        <dbReference type="ARBA" id="ARBA00004167"/>
    </source>
</evidence>
<organism evidence="14 15">
    <name type="scientific">Spinacia oleracea</name>
    <name type="common">Spinach</name>
    <dbReference type="NCBI Taxonomy" id="3562"/>
    <lineage>
        <taxon>Eukaryota</taxon>
        <taxon>Viridiplantae</taxon>
        <taxon>Streptophyta</taxon>
        <taxon>Embryophyta</taxon>
        <taxon>Tracheophyta</taxon>
        <taxon>Spermatophyta</taxon>
        <taxon>Magnoliopsida</taxon>
        <taxon>eudicotyledons</taxon>
        <taxon>Gunneridae</taxon>
        <taxon>Pentapetalae</taxon>
        <taxon>Caryophyllales</taxon>
        <taxon>Chenopodiaceae</taxon>
        <taxon>Chenopodioideae</taxon>
        <taxon>Anserineae</taxon>
        <taxon>Spinacia</taxon>
    </lineage>
</organism>
<evidence type="ECO:0000256" key="5">
    <source>
        <dbReference type="ARBA" id="ARBA00022723"/>
    </source>
</evidence>
<feature type="binding site" description="axial binding residue" evidence="11">
    <location>
        <position position="429"/>
    </location>
    <ligand>
        <name>heme</name>
        <dbReference type="ChEBI" id="CHEBI:30413"/>
    </ligand>
    <ligandPart>
        <name>Fe</name>
        <dbReference type="ChEBI" id="CHEBI:18248"/>
    </ligandPart>
</feature>